<name>A0A6J4J4T5_9BACT</name>
<evidence type="ECO:0000256" key="4">
    <source>
        <dbReference type="ARBA" id="ARBA00022737"/>
    </source>
</evidence>
<keyword evidence="4" id="KW-0677">Repeat</keyword>
<feature type="region of interest" description="Disordered" evidence="8">
    <location>
        <begin position="219"/>
        <end position="240"/>
    </location>
</feature>
<dbReference type="InterPro" id="IPR018490">
    <property type="entry name" value="cNMP-bd_dom_sf"/>
</dbReference>
<evidence type="ECO:0000256" key="5">
    <source>
        <dbReference type="ARBA" id="ARBA00022982"/>
    </source>
</evidence>
<evidence type="ECO:0000256" key="3">
    <source>
        <dbReference type="ARBA" id="ARBA00022723"/>
    </source>
</evidence>
<dbReference type="Gene3D" id="3.10.20.740">
    <property type="match status" value="1"/>
</dbReference>
<dbReference type="InterPro" id="IPR017896">
    <property type="entry name" value="4Fe4S_Fe-S-bd"/>
</dbReference>
<dbReference type="Pfam" id="PF13510">
    <property type="entry name" value="Fer2_4"/>
    <property type="match status" value="1"/>
</dbReference>
<proteinExistence type="predicted"/>
<dbReference type="InterPro" id="IPR050294">
    <property type="entry name" value="RnfB_subfamily"/>
</dbReference>
<dbReference type="PROSITE" id="PS00198">
    <property type="entry name" value="4FE4S_FER_1"/>
    <property type="match status" value="2"/>
</dbReference>
<dbReference type="InterPro" id="IPR017900">
    <property type="entry name" value="4Fe4S_Fe_S_CS"/>
</dbReference>
<dbReference type="PANTHER" id="PTHR42859">
    <property type="entry name" value="OXIDOREDUCTASE"/>
    <property type="match status" value="1"/>
</dbReference>
<keyword evidence="2" id="KW-0004">4Fe-4S</keyword>
<accession>A0A6J4J4T5</accession>
<dbReference type="SMART" id="SM00100">
    <property type="entry name" value="cNMP"/>
    <property type="match status" value="2"/>
</dbReference>
<dbReference type="InterPro" id="IPR036010">
    <property type="entry name" value="2Fe-2S_ferredoxin-like_sf"/>
</dbReference>
<dbReference type="InterPro" id="IPR014710">
    <property type="entry name" value="RmlC-like_jellyroll"/>
</dbReference>
<dbReference type="EMBL" id="CADCTA010000110">
    <property type="protein sequence ID" value="CAA9267127.1"/>
    <property type="molecule type" value="Genomic_DNA"/>
</dbReference>
<keyword evidence="3" id="KW-0479">Metal-binding</keyword>
<keyword evidence="6" id="KW-0408">Iron</keyword>
<keyword evidence="7" id="KW-0411">Iron-sulfur</keyword>
<dbReference type="SUPFAM" id="SSF54862">
    <property type="entry name" value="4Fe-4S ferredoxins"/>
    <property type="match status" value="2"/>
</dbReference>
<dbReference type="AlphaFoldDB" id="A0A6J4J4T5"/>
<gene>
    <name evidence="11" type="ORF">AVDCRST_MAG42-3045</name>
</gene>
<dbReference type="FunFam" id="3.30.70.20:FF:000035">
    <property type="entry name" value="Iron hydrogenase 1"/>
    <property type="match status" value="1"/>
</dbReference>
<feature type="domain" description="Cyclic nucleotide-binding" evidence="9">
    <location>
        <begin position="484"/>
        <end position="640"/>
    </location>
</feature>
<dbReference type="SUPFAM" id="SSF51206">
    <property type="entry name" value="cAMP-binding domain-like"/>
    <property type="match status" value="2"/>
</dbReference>
<feature type="domain" description="4Fe-4S ferredoxin-type" evidence="10">
    <location>
        <begin position="736"/>
        <end position="766"/>
    </location>
</feature>
<reference evidence="11" key="1">
    <citation type="submission" date="2020-02" db="EMBL/GenBank/DDBJ databases">
        <authorList>
            <person name="Meier V. D."/>
        </authorList>
    </citation>
    <scope>NUCLEOTIDE SEQUENCE</scope>
    <source>
        <strain evidence="11">AVDCRST_MAG42</strain>
    </source>
</reference>
<dbReference type="GO" id="GO:0046872">
    <property type="term" value="F:metal ion binding"/>
    <property type="evidence" value="ECO:0007669"/>
    <property type="project" value="UniProtKB-KW"/>
</dbReference>
<evidence type="ECO:0000313" key="11">
    <source>
        <dbReference type="EMBL" id="CAA9267127.1"/>
    </source>
</evidence>
<dbReference type="CDD" id="cd00038">
    <property type="entry name" value="CAP_ED"/>
    <property type="match status" value="2"/>
</dbReference>
<evidence type="ECO:0000256" key="2">
    <source>
        <dbReference type="ARBA" id="ARBA00022485"/>
    </source>
</evidence>
<dbReference type="Pfam" id="PF00037">
    <property type="entry name" value="Fer4"/>
    <property type="match status" value="1"/>
</dbReference>
<feature type="domain" description="Cyclic nucleotide-binding" evidence="9">
    <location>
        <begin position="338"/>
        <end position="457"/>
    </location>
</feature>
<feature type="domain" description="4Fe-4S ferredoxin-type" evidence="10">
    <location>
        <begin position="284"/>
        <end position="313"/>
    </location>
</feature>
<evidence type="ECO:0000259" key="10">
    <source>
        <dbReference type="PROSITE" id="PS51379"/>
    </source>
</evidence>
<dbReference type="SUPFAM" id="SSF54292">
    <property type="entry name" value="2Fe-2S ferredoxin-like"/>
    <property type="match status" value="1"/>
</dbReference>
<dbReference type="PANTHER" id="PTHR42859:SF10">
    <property type="entry name" value="DIMETHYLSULFOXIDE REDUCTASE CHAIN B"/>
    <property type="match status" value="1"/>
</dbReference>
<dbReference type="PROSITE" id="PS50042">
    <property type="entry name" value="CNMP_BINDING_3"/>
    <property type="match status" value="2"/>
</dbReference>
<evidence type="ECO:0000259" key="9">
    <source>
        <dbReference type="PROSITE" id="PS50042"/>
    </source>
</evidence>
<evidence type="ECO:0000256" key="6">
    <source>
        <dbReference type="ARBA" id="ARBA00023004"/>
    </source>
</evidence>
<evidence type="ECO:0000256" key="7">
    <source>
        <dbReference type="ARBA" id="ARBA00023014"/>
    </source>
</evidence>
<sequence>MAAVIPETTDGLFVRDDDEGLFSRDINGQLVRLDAPTQADYDKQVTLQIDGQEVTVPLAEPLKDANGNLVQDLDGRTTPRYTTIYDAAVKLYVQQPGDEAKIPIPTLCHLPHMKPVAVCRLCVVQIYGQKRGKRAAERKLLPACQHPVKNGMEVFTMNAPGPDGERVRQSVKVVAELLAADHLKPAPQPELAKELAPFNELGSATLRCGGDAERFRMDVLSKPPPAPPERAGRRPLDPSSPTFTVDHSACILCDRCVRACDDVMENHVIGRTGKGNTAGIGFDLNEPMGESTCVQCGECMVSCPTTAITFKPVAKVEPRRHDGRAEVISAAELLRDPVFAGVPPKFLLWQQGLVVRRQMRRGQVVCRKGDPGNTAFIIKSGKLEVAVPLSHVESSQGFLGGMLGLGRAPVFRAQLTAADVIAGEMACLSGSPRNANLTVLEDAEIWEIRRNVLDRLMRLPTRRARFERSYRDRSLDLVLQGSQLFQGFGQEQYKQIVDYLRGRLSFVRVSPGQVLFRQGEPATDLYLVRLGHVRVGVQRYNNEVRVLSRGPGTIFGEIGLLGLSLSDAAKTPEQVDAALRTALENAGDDLTGAIQSGVRTATCSALNYLELARLGRSDFLQMVRQFPVLRRRLVEQSLGSLRSETEFNPLMSEYVEQGLYEGQSILVLDMDLCTRCDECTKGCIRQHGDDSHGLPITRLLRDGRRFGDYLVATSCRSCTDPHCMSGCPVDSIHRGKHLQIVIEDHCIGCGLCASNCPYGNIFMVPNRRRIIEVPDADDPGETNMIAQLKAATCDLCDAEGDRSSPKPQCVASCPHEAASRVSGPELLELVTARRAGGDSEFL</sequence>
<organism evidence="11">
    <name type="scientific">uncultured Chthoniobacterales bacterium</name>
    <dbReference type="NCBI Taxonomy" id="1836801"/>
    <lineage>
        <taxon>Bacteria</taxon>
        <taxon>Pseudomonadati</taxon>
        <taxon>Verrucomicrobiota</taxon>
        <taxon>Spartobacteria</taxon>
        <taxon>Chthoniobacterales</taxon>
        <taxon>environmental samples</taxon>
    </lineage>
</organism>
<dbReference type="PROSITE" id="PS51379">
    <property type="entry name" value="4FE4S_FER_2"/>
    <property type="match status" value="3"/>
</dbReference>
<dbReference type="Gene3D" id="2.60.120.10">
    <property type="entry name" value="Jelly Rolls"/>
    <property type="match status" value="2"/>
</dbReference>
<dbReference type="CDD" id="cd16367">
    <property type="entry name" value="DMSOR_beta_like"/>
    <property type="match status" value="1"/>
</dbReference>
<evidence type="ECO:0000256" key="1">
    <source>
        <dbReference type="ARBA" id="ARBA00022448"/>
    </source>
</evidence>
<feature type="domain" description="4Fe-4S ferredoxin-type" evidence="10">
    <location>
        <begin position="241"/>
        <end position="260"/>
    </location>
</feature>
<keyword evidence="1" id="KW-0813">Transport</keyword>
<dbReference type="InterPro" id="IPR000595">
    <property type="entry name" value="cNMP-bd_dom"/>
</dbReference>
<keyword evidence="5" id="KW-0249">Electron transport</keyword>
<dbReference type="Pfam" id="PF00027">
    <property type="entry name" value="cNMP_binding"/>
    <property type="match status" value="2"/>
</dbReference>
<dbReference type="Gene3D" id="3.30.70.20">
    <property type="match status" value="3"/>
</dbReference>
<evidence type="ECO:0000256" key="8">
    <source>
        <dbReference type="SAM" id="MobiDB-lite"/>
    </source>
</evidence>
<protein>
    <submittedName>
        <fullName evidence="11">Uncharacterized protein</fullName>
    </submittedName>
</protein>
<dbReference type="GO" id="GO:0051539">
    <property type="term" value="F:4 iron, 4 sulfur cluster binding"/>
    <property type="evidence" value="ECO:0007669"/>
    <property type="project" value="UniProtKB-KW"/>
</dbReference>